<keyword evidence="3" id="KW-1185">Reference proteome</keyword>
<dbReference type="SUPFAM" id="SSF51569">
    <property type="entry name" value="Aldolase"/>
    <property type="match status" value="1"/>
</dbReference>
<evidence type="ECO:0000313" key="2">
    <source>
        <dbReference type="EMBL" id="MCU6745386.1"/>
    </source>
</evidence>
<dbReference type="CDD" id="cd00408">
    <property type="entry name" value="DHDPS-like"/>
    <property type="match status" value="1"/>
</dbReference>
<dbReference type="InterPro" id="IPR013785">
    <property type="entry name" value="Aldolase_TIM"/>
</dbReference>
<accession>A0ABT2T5Y1</accession>
<evidence type="ECO:0000256" key="1">
    <source>
        <dbReference type="ARBA" id="ARBA00023239"/>
    </source>
</evidence>
<dbReference type="Pfam" id="PF00701">
    <property type="entry name" value="DHDPS"/>
    <property type="match status" value="1"/>
</dbReference>
<dbReference type="Gene3D" id="3.20.20.70">
    <property type="entry name" value="Aldolase class I"/>
    <property type="match status" value="1"/>
</dbReference>
<dbReference type="Proteomes" id="UP001652432">
    <property type="component" value="Unassembled WGS sequence"/>
</dbReference>
<organism evidence="2 3">
    <name type="scientific">Suilimivivens aceti</name>
    <dbReference type="NCBI Taxonomy" id="2981774"/>
    <lineage>
        <taxon>Bacteria</taxon>
        <taxon>Bacillati</taxon>
        <taxon>Bacillota</taxon>
        <taxon>Clostridia</taxon>
        <taxon>Lachnospirales</taxon>
        <taxon>Lachnospiraceae</taxon>
        <taxon>Suilimivivens</taxon>
    </lineage>
</organism>
<comment type="caution">
    <text evidence="2">The sequence shown here is derived from an EMBL/GenBank/DDBJ whole genome shotgun (WGS) entry which is preliminary data.</text>
</comment>
<proteinExistence type="predicted"/>
<protein>
    <submittedName>
        <fullName evidence="2">Dihydrodipicolinate synthase family protein</fullName>
    </submittedName>
</protein>
<evidence type="ECO:0000313" key="3">
    <source>
        <dbReference type="Proteomes" id="UP001652432"/>
    </source>
</evidence>
<reference evidence="2 3" key="1">
    <citation type="journal article" date="2021" name="ISME Commun">
        <title>Automated analysis of genomic sequences facilitates high-throughput and comprehensive description of bacteria.</title>
        <authorList>
            <person name="Hitch T.C.A."/>
        </authorList>
    </citation>
    <scope>NUCLEOTIDE SEQUENCE [LARGE SCALE GENOMIC DNA]</scope>
    <source>
        <strain evidence="2 3">Sanger_18</strain>
    </source>
</reference>
<dbReference type="EMBL" id="JAOQKJ010000011">
    <property type="protein sequence ID" value="MCU6745386.1"/>
    <property type="molecule type" value="Genomic_DNA"/>
</dbReference>
<dbReference type="SMART" id="SM01130">
    <property type="entry name" value="DHDPS"/>
    <property type="match status" value="1"/>
</dbReference>
<keyword evidence="1" id="KW-0456">Lyase</keyword>
<dbReference type="RefSeq" id="WP_262575428.1">
    <property type="nucleotide sequence ID" value="NZ_JAOQKJ010000011.1"/>
</dbReference>
<gene>
    <name evidence="2" type="ORF">OCV77_12955</name>
</gene>
<dbReference type="PANTHER" id="PTHR12128">
    <property type="entry name" value="DIHYDRODIPICOLINATE SYNTHASE"/>
    <property type="match status" value="1"/>
</dbReference>
<dbReference type="InterPro" id="IPR002220">
    <property type="entry name" value="DapA-like"/>
</dbReference>
<sequence length="305" mass="34762">MKKRYSRMGLGAALIPWKEDFSFDEALFRKGVRNLAEGGLKYVYIFGTAGEGYAVNDEEFTEITKTFIDELSGTDTTPIVGVICLSATQILRRLEIAYDLGARDFQISFPSWGALTDKEVDIFFHQVCDPFPDCKFMHYNNGGRSKKLLRAKDYIRLAKEIPNLAAVKFMNDSLEDVINVVRAETPIQFVLSEYGYGYGCLFGECSMLFSSISSHLPTAWKLYQAGVEKDIDTLVALEKEVAVSQEILFETCNTPVINAAYDKLYAKASIPEFPMRLYPPYQTFSDEQVDHYFRKMKEQLPSWFE</sequence>
<name>A0ABT2T5Y1_9FIRM</name>